<keyword evidence="6" id="KW-0969">Cilium</keyword>
<keyword evidence="3" id="KW-0812">Transmembrane</keyword>
<evidence type="ECO:0000256" key="4">
    <source>
        <dbReference type="ARBA" id="ARBA00022989"/>
    </source>
</evidence>
<gene>
    <name evidence="6" type="primary">rhtB_1</name>
    <name evidence="6" type="ORF">GCM10007878_12870</name>
</gene>
<keyword evidence="2" id="KW-1003">Cell membrane</keyword>
<keyword evidence="6" id="KW-0282">Flagellum</keyword>
<proteinExistence type="predicted"/>
<evidence type="ECO:0000256" key="1">
    <source>
        <dbReference type="ARBA" id="ARBA00004651"/>
    </source>
</evidence>
<comment type="subcellular location">
    <subcellularLocation>
        <location evidence="1">Cell membrane</location>
        <topology evidence="1">Multi-pass membrane protein</topology>
    </subcellularLocation>
</comment>
<comment type="caution">
    <text evidence="6">The sequence shown here is derived from an EMBL/GenBank/DDBJ whole genome shotgun (WGS) entry which is preliminary data.</text>
</comment>
<evidence type="ECO:0000313" key="7">
    <source>
        <dbReference type="Proteomes" id="UP001156682"/>
    </source>
</evidence>
<sequence length="208" mass="22246">MSLELYLLFLVTTLLLILTPGPSAITVASQAASNNSKLTFLTVLGVGSADVVFFILSATGIASLIVASSWVFSIIKWLGIGYLFYLGASAIFSPAGAVRVKAQGTKASPLKAFSRGLVIHLSNPKALLYFSALLPQFIDPSKPLMLQMLLMGLTCFLADLLVYSLFGRMGAQLARQQVKTWVVSLVNKMAGVALLVTGLRMITLETTQ</sequence>
<organism evidence="6 7">
    <name type="scientific">Marinospirillum insulare</name>
    <dbReference type="NCBI Taxonomy" id="217169"/>
    <lineage>
        <taxon>Bacteria</taxon>
        <taxon>Pseudomonadati</taxon>
        <taxon>Pseudomonadota</taxon>
        <taxon>Gammaproteobacteria</taxon>
        <taxon>Oceanospirillales</taxon>
        <taxon>Oceanospirillaceae</taxon>
        <taxon>Marinospirillum</taxon>
    </lineage>
</organism>
<dbReference type="Proteomes" id="UP001156682">
    <property type="component" value="Unassembled WGS sequence"/>
</dbReference>
<evidence type="ECO:0000256" key="2">
    <source>
        <dbReference type="ARBA" id="ARBA00022475"/>
    </source>
</evidence>
<dbReference type="RefSeq" id="WP_027850676.1">
    <property type="nucleotide sequence ID" value="NZ_BSOR01000020.1"/>
</dbReference>
<dbReference type="InterPro" id="IPR001123">
    <property type="entry name" value="LeuE-type"/>
</dbReference>
<keyword evidence="4" id="KW-1133">Transmembrane helix</keyword>
<dbReference type="EMBL" id="BSOR01000020">
    <property type="protein sequence ID" value="GLR63850.1"/>
    <property type="molecule type" value="Genomic_DNA"/>
</dbReference>
<protein>
    <submittedName>
        <fullName evidence="6">Flagellar biosynthesis protein FlgM</fullName>
    </submittedName>
</protein>
<keyword evidence="6" id="KW-0966">Cell projection</keyword>
<evidence type="ECO:0000256" key="5">
    <source>
        <dbReference type="ARBA" id="ARBA00023136"/>
    </source>
</evidence>
<evidence type="ECO:0000313" key="6">
    <source>
        <dbReference type="EMBL" id="GLR63850.1"/>
    </source>
</evidence>
<name>A0ABQ5ZUI8_9GAMM</name>
<keyword evidence="7" id="KW-1185">Reference proteome</keyword>
<accession>A0ABQ5ZUI8</accession>
<dbReference type="PANTHER" id="PTHR30086">
    <property type="entry name" value="ARGININE EXPORTER PROTEIN ARGO"/>
    <property type="match status" value="1"/>
</dbReference>
<evidence type="ECO:0000256" key="3">
    <source>
        <dbReference type="ARBA" id="ARBA00022692"/>
    </source>
</evidence>
<dbReference type="PIRSF" id="PIRSF006324">
    <property type="entry name" value="LeuE"/>
    <property type="match status" value="1"/>
</dbReference>
<keyword evidence="5" id="KW-0472">Membrane</keyword>
<reference evidence="7" key="1">
    <citation type="journal article" date="2019" name="Int. J. Syst. Evol. Microbiol.">
        <title>The Global Catalogue of Microorganisms (GCM) 10K type strain sequencing project: providing services to taxonomists for standard genome sequencing and annotation.</title>
        <authorList>
            <consortium name="The Broad Institute Genomics Platform"/>
            <consortium name="The Broad Institute Genome Sequencing Center for Infectious Disease"/>
            <person name="Wu L."/>
            <person name="Ma J."/>
        </authorList>
    </citation>
    <scope>NUCLEOTIDE SEQUENCE [LARGE SCALE GENOMIC DNA]</scope>
    <source>
        <strain evidence="7">NBRC 100033</strain>
    </source>
</reference>
<dbReference type="Pfam" id="PF01810">
    <property type="entry name" value="LysE"/>
    <property type="match status" value="1"/>
</dbReference>
<dbReference type="PANTHER" id="PTHR30086:SF20">
    <property type="entry name" value="ARGININE EXPORTER PROTEIN ARGO-RELATED"/>
    <property type="match status" value="1"/>
</dbReference>